<dbReference type="InterPro" id="IPR051263">
    <property type="entry name" value="C-type_cytochrome_biogenesis"/>
</dbReference>
<name>A0ABU8JFD2_9GAMM</name>
<evidence type="ECO:0000313" key="10">
    <source>
        <dbReference type="Proteomes" id="UP001381174"/>
    </source>
</evidence>
<feature type="chain" id="PRO_5044985547" description="Cytochrome c-type biogenesis protein" evidence="7">
    <location>
        <begin position="23"/>
        <end position="157"/>
    </location>
</feature>
<keyword evidence="2 7" id="KW-0349">Heme</keyword>
<evidence type="ECO:0000259" key="8">
    <source>
        <dbReference type="Pfam" id="PF03918"/>
    </source>
</evidence>
<organism evidence="9 10">
    <name type="scientific">Fulvimonas yonginensis</name>
    <dbReference type="NCBI Taxonomy" id="1495200"/>
    <lineage>
        <taxon>Bacteria</taxon>
        <taxon>Pseudomonadati</taxon>
        <taxon>Pseudomonadota</taxon>
        <taxon>Gammaproteobacteria</taxon>
        <taxon>Lysobacterales</taxon>
        <taxon>Rhodanobacteraceae</taxon>
        <taxon>Fulvimonas</taxon>
    </lineage>
</organism>
<keyword evidence="4 7" id="KW-0732">Signal</keyword>
<dbReference type="Gene3D" id="1.10.8.640">
    <property type="entry name" value="Cytochrome C biogenesis protein"/>
    <property type="match status" value="1"/>
</dbReference>
<dbReference type="EMBL" id="JBBBNY010000013">
    <property type="protein sequence ID" value="MEI7037985.1"/>
    <property type="molecule type" value="Genomic_DNA"/>
</dbReference>
<keyword evidence="10" id="KW-1185">Reference proteome</keyword>
<dbReference type="PANTHER" id="PTHR47870">
    <property type="entry name" value="CYTOCHROME C-TYPE BIOGENESIS PROTEIN CCMH"/>
    <property type="match status" value="1"/>
</dbReference>
<dbReference type="InterPro" id="IPR038297">
    <property type="entry name" value="CcmH/CycL/NrfF/Ccl2_sf"/>
</dbReference>
<evidence type="ECO:0000256" key="4">
    <source>
        <dbReference type="ARBA" id="ARBA00022729"/>
    </source>
</evidence>
<proteinExistence type="inferred from homology"/>
<evidence type="ECO:0000256" key="6">
    <source>
        <dbReference type="ARBA" id="ARBA00023004"/>
    </source>
</evidence>
<evidence type="ECO:0000256" key="3">
    <source>
        <dbReference type="ARBA" id="ARBA00022723"/>
    </source>
</evidence>
<evidence type="ECO:0000256" key="2">
    <source>
        <dbReference type="ARBA" id="ARBA00022617"/>
    </source>
</evidence>
<evidence type="ECO:0000256" key="1">
    <source>
        <dbReference type="ARBA" id="ARBA00010342"/>
    </source>
</evidence>
<evidence type="ECO:0000256" key="5">
    <source>
        <dbReference type="ARBA" id="ARBA00022748"/>
    </source>
</evidence>
<dbReference type="RefSeq" id="WP_336808626.1">
    <property type="nucleotide sequence ID" value="NZ_JBBBNY010000013.1"/>
</dbReference>
<keyword evidence="6 7" id="KW-0408">Iron</keyword>
<keyword evidence="7" id="KW-1133">Transmembrane helix</keyword>
<keyword evidence="5" id="KW-0201">Cytochrome c-type biogenesis</keyword>
<comment type="function">
    <text evidence="7">Possible subunit of a heme lyase.</text>
</comment>
<dbReference type="Pfam" id="PF03918">
    <property type="entry name" value="CcmH"/>
    <property type="match status" value="1"/>
</dbReference>
<comment type="caution">
    <text evidence="9">The sequence shown here is derived from an EMBL/GenBank/DDBJ whole genome shotgun (WGS) entry which is preliminary data.</text>
</comment>
<dbReference type="CDD" id="cd16378">
    <property type="entry name" value="CcmH_N"/>
    <property type="match status" value="1"/>
</dbReference>
<keyword evidence="7" id="KW-0812">Transmembrane</keyword>
<gene>
    <name evidence="9" type="ORF">WAT24_14555</name>
</gene>
<keyword evidence="7" id="KW-0472">Membrane</keyword>
<dbReference type="PANTHER" id="PTHR47870:SF1">
    <property type="entry name" value="CYTOCHROME C-TYPE BIOGENESIS PROTEIN CCMH"/>
    <property type="match status" value="1"/>
</dbReference>
<feature type="signal peptide" evidence="7">
    <location>
        <begin position="1"/>
        <end position="22"/>
    </location>
</feature>
<dbReference type="Proteomes" id="UP001381174">
    <property type="component" value="Unassembled WGS sequence"/>
</dbReference>
<feature type="domain" description="CcmH/CycL/Ccl2/NrfF N-terminal" evidence="8">
    <location>
        <begin position="12"/>
        <end position="138"/>
    </location>
</feature>
<reference evidence="9 10" key="1">
    <citation type="journal article" date="2014" name="Int. J. Syst. Evol. Microbiol.">
        <title>Fulvimonas yonginensis sp. nov., isolated from greenhouse soil, and emended description of the genus Fulvimonas.</title>
        <authorList>
            <person name="Ahn J.H."/>
            <person name="Kim S.J."/>
            <person name="Weon H.Y."/>
            <person name="Hong S.B."/>
            <person name="Seok S.J."/>
            <person name="Kwon S.W."/>
        </authorList>
    </citation>
    <scope>NUCLEOTIDE SEQUENCE [LARGE SCALE GENOMIC DNA]</scope>
    <source>
        <strain evidence="9 10">KACC 16952</strain>
    </source>
</reference>
<accession>A0ABU8JFD2</accession>
<sequence>MKRALLQLLLALLVALPGLVAAQAIDPLPFKDHAQEVRFQNLTRQLRCLVCQNENLADSNADLARDLRHEVFGLMQQGKSDEQIKQYLVDRYSDFVLYDPPVKPSTWLLWFGPGLLLLAGAAVVAVTVRRRSRAGERPARVDSRLVEGASIEQGDDW</sequence>
<comment type="similarity">
    <text evidence="1 7">Belongs to the CcmH/CycL/Ccl2/NrfF family.</text>
</comment>
<dbReference type="InterPro" id="IPR005616">
    <property type="entry name" value="CcmH/CycL/Ccl2/NrfF_N"/>
</dbReference>
<keyword evidence="3 7" id="KW-0479">Metal-binding</keyword>
<evidence type="ECO:0000313" key="9">
    <source>
        <dbReference type="EMBL" id="MEI7037985.1"/>
    </source>
</evidence>
<protein>
    <recommendedName>
        <fullName evidence="7">Cytochrome c-type biogenesis protein</fullName>
    </recommendedName>
</protein>
<feature type="transmembrane region" description="Helical" evidence="7">
    <location>
        <begin position="107"/>
        <end position="128"/>
    </location>
</feature>
<evidence type="ECO:0000256" key="7">
    <source>
        <dbReference type="RuleBase" id="RU364112"/>
    </source>
</evidence>